<dbReference type="PANTHER" id="PTHR33085">
    <property type="entry name" value="OS12G0113100 PROTEIN-RELATED"/>
    <property type="match status" value="1"/>
</dbReference>
<dbReference type="Pfam" id="PF07893">
    <property type="entry name" value="DUF1668"/>
    <property type="match status" value="1"/>
</dbReference>
<reference evidence="1" key="1">
    <citation type="submission" date="2015-06" db="UniProtKB">
        <authorList>
            <consortium name="EnsemblPlants"/>
        </authorList>
    </citation>
    <scope>IDENTIFICATION</scope>
</reference>
<evidence type="ECO:0000313" key="1">
    <source>
        <dbReference type="EnsemblPlants" id="EMT04991"/>
    </source>
</evidence>
<organism evidence="1">
    <name type="scientific">Aegilops tauschii</name>
    <name type="common">Tausch's goatgrass</name>
    <name type="synonym">Aegilops squarrosa</name>
    <dbReference type="NCBI Taxonomy" id="37682"/>
    <lineage>
        <taxon>Eukaryota</taxon>
        <taxon>Viridiplantae</taxon>
        <taxon>Streptophyta</taxon>
        <taxon>Embryophyta</taxon>
        <taxon>Tracheophyta</taxon>
        <taxon>Spermatophyta</taxon>
        <taxon>Magnoliopsida</taxon>
        <taxon>Liliopsida</taxon>
        <taxon>Poales</taxon>
        <taxon>Poaceae</taxon>
        <taxon>BOP clade</taxon>
        <taxon>Pooideae</taxon>
        <taxon>Triticodae</taxon>
        <taxon>Triticeae</taxon>
        <taxon>Triticinae</taxon>
        <taxon>Aegilops</taxon>
    </lineage>
</organism>
<dbReference type="PANTHER" id="PTHR33085:SF87">
    <property type="entry name" value="DUF1618 DOMAIN-CONTAINING PROTEIN"/>
    <property type="match status" value="1"/>
</dbReference>
<dbReference type="Gene3D" id="2.120.10.80">
    <property type="entry name" value="Kelch-type beta propeller"/>
    <property type="match status" value="1"/>
</dbReference>
<accession>M8AKG7</accession>
<sequence>MLRPFLARRRPRHLLSRHHECRRLAQLGRRADAIPSRSYMSSEDETTDSDIDRCSEAKVVTPASANRHGCSPPGDRKGHLYLVLDDWKKGFSIHKLDLHDDGSDDGDLALRPPVHRQSSEQTNYWSFAAVGSNIIATGNLSSPGTGCVTLAYDTESAGLSIIPDLPKPLHGHWIHAAAAGNKLYTFVGDLDDMEGCYEGCMHRLEDVPPPTDRRPTRGGTETTVHPEGGGRTLFVSVEGGGASDPWTEGKGDGYLDVFGEDTPSRTYSYDIESGKWTGYCEWGLPFFGQVHYDKELDAWVGLHKAHGYLDGYISSCDIISPTESPAQPAWKFCTERLFDPHTEAMRLYRDTHVPASLAYMGDSTYCLVEVVPQERFKRRRSPSTGSKCMIRLSMFQLKYGKNGELRTTAHRPNRSYLFPKYD</sequence>
<proteinExistence type="predicted"/>
<dbReference type="InterPro" id="IPR012871">
    <property type="entry name" value="DUF1668_ORYSA"/>
</dbReference>
<protein>
    <submittedName>
        <fullName evidence="1">Uncharacterized protein</fullName>
    </submittedName>
</protein>
<dbReference type="AlphaFoldDB" id="M8AKG7"/>
<dbReference type="InterPro" id="IPR015915">
    <property type="entry name" value="Kelch-typ_b-propeller"/>
</dbReference>
<name>M8AKG7_AEGTA</name>
<dbReference type="EnsemblPlants" id="EMT04991">
    <property type="protein sequence ID" value="EMT04991"/>
    <property type="gene ID" value="F775_18923"/>
</dbReference>